<sequence length="172" mass="19922">MDDFKIILYILAAVAYFLLTQWRKAFKSPGEDEEELPQPKRKRVDQDFPNRPVTSFEDILRELQPKAEKGKAVIESAREEVRGNVPPLAPVLVPERKYNNYEDVAPRALSWEKRAEAIEAAKNSAMKREKAFKVYEQEERKQPTNPYAALLKNPATVRDAVILTEIFNRKYS</sequence>
<gene>
    <name evidence="2" type="ORF">ACFSRY_17485</name>
</gene>
<feature type="region of interest" description="Disordered" evidence="1">
    <location>
        <begin position="28"/>
        <end position="51"/>
    </location>
</feature>
<dbReference type="RefSeq" id="WP_377510864.1">
    <property type="nucleotide sequence ID" value="NZ_JBHULU010000021.1"/>
</dbReference>
<accession>A0ABW5IPT1</accession>
<name>A0ABW5IPT1_9BACT</name>
<comment type="caution">
    <text evidence="2">The sequence shown here is derived from an EMBL/GenBank/DDBJ whole genome shotgun (WGS) entry which is preliminary data.</text>
</comment>
<keyword evidence="3" id="KW-1185">Reference proteome</keyword>
<dbReference type="Proteomes" id="UP001597544">
    <property type="component" value="Unassembled WGS sequence"/>
</dbReference>
<dbReference type="EMBL" id="JBHULU010000021">
    <property type="protein sequence ID" value="MFD2515669.1"/>
    <property type="molecule type" value="Genomic_DNA"/>
</dbReference>
<evidence type="ECO:0000313" key="2">
    <source>
        <dbReference type="EMBL" id="MFD2515669.1"/>
    </source>
</evidence>
<organism evidence="2 3">
    <name type="scientific">Pontibacter locisalis</name>
    <dbReference type="NCBI Taxonomy" id="1719035"/>
    <lineage>
        <taxon>Bacteria</taxon>
        <taxon>Pseudomonadati</taxon>
        <taxon>Bacteroidota</taxon>
        <taxon>Cytophagia</taxon>
        <taxon>Cytophagales</taxon>
        <taxon>Hymenobacteraceae</taxon>
        <taxon>Pontibacter</taxon>
    </lineage>
</organism>
<evidence type="ECO:0000256" key="1">
    <source>
        <dbReference type="SAM" id="MobiDB-lite"/>
    </source>
</evidence>
<proteinExistence type="predicted"/>
<reference evidence="3" key="1">
    <citation type="journal article" date="2019" name="Int. J. Syst. Evol. Microbiol.">
        <title>The Global Catalogue of Microorganisms (GCM) 10K type strain sequencing project: providing services to taxonomists for standard genome sequencing and annotation.</title>
        <authorList>
            <consortium name="The Broad Institute Genomics Platform"/>
            <consortium name="The Broad Institute Genome Sequencing Center for Infectious Disease"/>
            <person name="Wu L."/>
            <person name="Ma J."/>
        </authorList>
    </citation>
    <scope>NUCLEOTIDE SEQUENCE [LARGE SCALE GENOMIC DNA]</scope>
    <source>
        <strain evidence="3">KCTC 42498</strain>
    </source>
</reference>
<protein>
    <submittedName>
        <fullName evidence="2">Uncharacterized protein</fullName>
    </submittedName>
</protein>
<evidence type="ECO:0000313" key="3">
    <source>
        <dbReference type="Proteomes" id="UP001597544"/>
    </source>
</evidence>